<dbReference type="Gene3D" id="3.30.710.10">
    <property type="entry name" value="Potassium Channel Kv1.1, Chain A"/>
    <property type="match status" value="1"/>
</dbReference>
<dbReference type="Pfam" id="PF01344">
    <property type="entry name" value="Kelch_1"/>
    <property type="match status" value="1"/>
</dbReference>
<dbReference type="InterPro" id="IPR011705">
    <property type="entry name" value="BACK"/>
</dbReference>
<keyword evidence="2" id="KW-0677">Repeat</keyword>
<comment type="caution">
    <text evidence="4">The sequence shown here is derived from an EMBL/GenBank/DDBJ whole genome shotgun (WGS) entry which is preliminary data.</text>
</comment>
<reference evidence="4 5" key="1">
    <citation type="journal article" date="2021" name="Elife">
        <title>Chloroplast acquisition without the gene transfer in kleptoplastic sea slugs, Plakobranchus ocellatus.</title>
        <authorList>
            <person name="Maeda T."/>
            <person name="Takahashi S."/>
            <person name="Yoshida T."/>
            <person name="Shimamura S."/>
            <person name="Takaki Y."/>
            <person name="Nagai Y."/>
            <person name="Toyoda A."/>
            <person name="Suzuki Y."/>
            <person name="Arimoto A."/>
            <person name="Ishii H."/>
            <person name="Satoh N."/>
            <person name="Nishiyama T."/>
            <person name="Hasebe M."/>
            <person name="Maruyama T."/>
            <person name="Minagawa J."/>
            <person name="Obokata J."/>
            <person name="Shigenobu S."/>
        </authorList>
    </citation>
    <scope>NUCLEOTIDE SEQUENCE [LARGE SCALE GENOMIC DNA]</scope>
</reference>
<protein>
    <submittedName>
        <fullName evidence="4">Actin-binding protein IPP-like isoform X1</fullName>
    </submittedName>
</protein>
<evidence type="ECO:0000313" key="4">
    <source>
        <dbReference type="EMBL" id="GFS10711.1"/>
    </source>
</evidence>
<dbReference type="InterPro" id="IPR015915">
    <property type="entry name" value="Kelch-typ_b-propeller"/>
</dbReference>
<dbReference type="Pfam" id="PF07707">
    <property type="entry name" value="BACK"/>
    <property type="match status" value="1"/>
</dbReference>
<dbReference type="InterPro" id="IPR000210">
    <property type="entry name" value="BTB/POZ_dom"/>
</dbReference>
<dbReference type="EMBL" id="BMAT01002632">
    <property type="protein sequence ID" value="GFS10711.1"/>
    <property type="molecule type" value="Genomic_DNA"/>
</dbReference>
<proteinExistence type="predicted"/>
<evidence type="ECO:0000256" key="1">
    <source>
        <dbReference type="ARBA" id="ARBA00022441"/>
    </source>
</evidence>
<dbReference type="AlphaFoldDB" id="A0AAV4IEN8"/>
<evidence type="ECO:0000313" key="5">
    <source>
        <dbReference type="Proteomes" id="UP000762676"/>
    </source>
</evidence>
<dbReference type="InterPro" id="IPR011333">
    <property type="entry name" value="SKP1/BTB/POZ_sf"/>
</dbReference>
<dbReference type="InterPro" id="IPR017096">
    <property type="entry name" value="BTB-kelch_protein"/>
</dbReference>
<keyword evidence="1" id="KW-0880">Kelch repeat</keyword>
<dbReference type="Gene3D" id="1.25.40.420">
    <property type="match status" value="1"/>
</dbReference>
<dbReference type="SUPFAM" id="SSF54695">
    <property type="entry name" value="POZ domain"/>
    <property type="match status" value="1"/>
</dbReference>
<dbReference type="Proteomes" id="UP000762676">
    <property type="component" value="Unassembled WGS sequence"/>
</dbReference>
<dbReference type="PANTHER" id="PTHR24412">
    <property type="entry name" value="KELCH PROTEIN"/>
    <property type="match status" value="1"/>
</dbReference>
<sequence length="554" mass="62220">MDSVSDNRETIEKEGCKLKFADGSMSVFRLKRKGLKASRCTFTKENSDVTFKIGESFTYKAHKQLLKDCIPYFKGMFSDNFQESELSLINLSEKEVEAQALVKLMNFIYKGTFEVCTSEVQALFQLADQWAVTSVKEICSFFMTRELDASNCLDLLQLAEMYSCESLMKSCRELLAQQYPAVSFSNAFYESSSGFLAHVLSLPNLNPGSGENLELVHKRHRQYFIVFCGYLQSRTGPSSPRTPTVEKFDPDSNAFLPLQKLPECPSYGMALNLYGKIIFLSVTVSVDPKSDRRVDHMQVWSYNHLLDWWRPVPEMFSPAAREYLTSCLVNDGAIAHCALTNRIYGVSVDGGVCIAVTCSDGDIYCDIAHKLPSLSSHLEENHVGFQAVCHQGRLFVLGGYYGPLLERVCSGAVLRLCNDNTGWERKADMLFPRTNCSAVANGDCIYVTGGYGGHDPRRRQQTCEVYNVNLDAWRWFPSLKQSRSHHCTVAMNNQLYTIGGKSYASQKLMGGWHTGGARIVSDFVEVIEPGSPNAEWDRLARMTKSRCHFSALVV</sequence>
<dbReference type="PROSITE" id="PS50097">
    <property type="entry name" value="BTB"/>
    <property type="match status" value="1"/>
</dbReference>
<dbReference type="SMART" id="SM00612">
    <property type="entry name" value="Kelch"/>
    <property type="match status" value="2"/>
</dbReference>
<dbReference type="InterPro" id="IPR006652">
    <property type="entry name" value="Kelch_1"/>
</dbReference>
<dbReference type="SUPFAM" id="SSF117281">
    <property type="entry name" value="Kelch motif"/>
    <property type="match status" value="2"/>
</dbReference>
<keyword evidence="5" id="KW-1185">Reference proteome</keyword>
<dbReference type="SMART" id="SM00225">
    <property type="entry name" value="BTB"/>
    <property type="match status" value="1"/>
</dbReference>
<dbReference type="Pfam" id="PF00651">
    <property type="entry name" value="BTB"/>
    <property type="match status" value="1"/>
</dbReference>
<gene>
    <name evidence="4" type="ORF">ElyMa_001330200</name>
</gene>
<dbReference type="Gene3D" id="2.120.10.80">
    <property type="entry name" value="Kelch-type beta propeller"/>
    <property type="match status" value="2"/>
</dbReference>
<evidence type="ECO:0000256" key="2">
    <source>
        <dbReference type="ARBA" id="ARBA00022737"/>
    </source>
</evidence>
<evidence type="ECO:0000259" key="3">
    <source>
        <dbReference type="PROSITE" id="PS50097"/>
    </source>
</evidence>
<accession>A0AAV4IEN8</accession>
<feature type="domain" description="BTB" evidence="3">
    <location>
        <begin position="47"/>
        <end position="117"/>
    </location>
</feature>
<dbReference type="PIRSF" id="PIRSF037037">
    <property type="entry name" value="Kelch-like_protein_gigaxonin"/>
    <property type="match status" value="1"/>
</dbReference>
<name>A0AAV4IEN8_9GAST</name>
<dbReference type="PANTHER" id="PTHR24412:SF489">
    <property type="entry name" value="RING FINGER DOMAIN AND KELCH REPEAT-CONTAINING PROTEIN DDB_G0271372"/>
    <property type="match status" value="1"/>
</dbReference>
<organism evidence="4 5">
    <name type="scientific">Elysia marginata</name>
    <dbReference type="NCBI Taxonomy" id="1093978"/>
    <lineage>
        <taxon>Eukaryota</taxon>
        <taxon>Metazoa</taxon>
        <taxon>Spiralia</taxon>
        <taxon>Lophotrochozoa</taxon>
        <taxon>Mollusca</taxon>
        <taxon>Gastropoda</taxon>
        <taxon>Heterobranchia</taxon>
        <taxon>Euthyneura</taxon>
        <taxon>Panpulmonata</taxon>
        <taxon>Sacoglossa</taxon>
        <taxon>Placobranchoidea</taxon>
        <taxon>Plakobranchidae</taxon>
        <taxon>Elysia</taxon>
    </lineage>
</organism>